<evidence type="ECO:0000256" key="3">
    <source>
        <dbReference type="ARBA" id="ARBA00022771"/>
    </source>
</evidence>
<dbReference type="FunFam" id="3.30.160.60:FF:002343">
    <property type="entry name" value="Zinc finger protein 33A"/>
    <property type="match status" value="1"/>
</dbReference>
<feature type="domain" description="C2H2-type" evidence="8">
    <location>
        <begin position="619"/>
        <end position="646"/>
    </location>
</feature>
<keyword evidence="10" id="KW-1185">Reference proteome</keyword>
<evidence type="ECO:0000313" key="9">
    <source>
        <dbReference type="EMBL" id="KAE8297788.1"/>
    </source>
</evidence>
<feature type="domain" description="C2H2-type" evidence="8">
    <location>
        <begin position="647"/>
        <end position="674"/>
    </location>
</feature>
<dbReference type="EMBL" id="REGW02000004">
    <property type="protein sequence ID" value="KAE8297788.1"/>
    <property type="molecule type" value="Genomic_DNA"/>
</dbReference>
<feature type="coiled-coil region" evidence="6">
    <location>
        <begin position="42"/>
        <end position="69"/>
    </location>
</feature>
<dbReference type="Gene3D" id="3.30.160.60">
    <property type="entry name" value="Classic Zinc Finger"/>
    <property type="match status" value="10"/>
</dbReference>
<dbReference type="FunFam" id="3.30.160.60:FF:000303">
    <property type="entry name" value="Zinc finger protein 41"/>
    <property type="match status" value="1"/>
</dbReference>
<dbReference type="PANTHER" id="PTHR24409">
    <property type="entry name" value="ZINC FINGER PROTEIN 142"/>
    <property type="match status" value="1"/>
</dbReference>
<organism evidence="9 10">
    <name type="scientific">Larimichthys crocea</name>
    <name type="common">Large yellow croaker</name>
    <name type="synonym">Pseudosciaena crocea</name>
    <dbReference type="NCBI Taxonomy" id="215358"/>
    <lineage>
        <taxon>Eukaryota</taxon>
        <taxon>Metazoa</taxon>
        <taxon>Chordata</taxon>
        <taxon>Craniata</taxon>
        <taxon>Vertebrata</taxon>
        <taxon>Euteleostomi</taxon>
        <taxon>Actinopterygii</taxon>
        <taxon>Neopterygii</taxon>
        <taxon>Teleostei</taxon>
        <taxon>Neoteleostei</taxon>
        <taxon>Acanthomorphata</taxon>
        <taxon>Eupercaria</taxon>
        <taxon>Sciaenidae</taxon>
        <taxon>Larimichthys</taxon>
    </lineage>
</organism>
<feature type="compositionally biased region" description="Polar residues" evidence="7">
    <location>
        <begin position="275"/>
        <end position="284"/>
    </location>
</feature>
<dbReference type="Proteomes" id="UP000424527">
    <property type="component" value="Unassembled WGS sequence"/>
</dbReference>
<dbReference type="FunFam" id="3.30.160.60:FF:000295">
    <property type="entry name" value="zinc finger protein 19"/>
    <property type="match status" value="1"/>
</dbReference>
<reference evidence="9 10" key="1">
    <citation type="submission" date="2019-07" db="EMBL/GenBank/DDBJ databases">
        <title>Chromosome genome assembly for large yellow croaker.</title>
        <authorList>
            <person name="Xiao S."/>
        </authorList>
    </citation>
    <scope>NUCLEOTIDE SEQUENCE [LARGE SCALE GENOMIC DNA]</scope>
    <source>
        <strain evidence="9">JMULYC20181020</strain>
        <tissue evidence="9">Muscle</tissue>
    </source>
</reference>
<feature type="domain" description="C2H2-type" evidence="8">
    <location>
        <begin position="451"/>
        <end position="478"/>
    </location>
</feature>
<feature type="domain" description="C2H2-type" evidence="8">
    <location>
        <begin position="423"/>
        <end position="450"/>
    </location>
</feature>
<feature type="domain" description="C2H2-type" evidence="8">
    <location>
        <begin position="395"/>
        <end position="422"/>
    </location>
</feature>
<dbReference type="FunFam" id="3.30.160.60:FF:000446">
    <property type="entry name" value="Zinc finger protein"/>
    <property type="match status" value="1"/>
</dbReference>
<dbReference type="PROSITE" id="PS00028">
    <property type="entry name" value="ZINC_FINGER_C2H2_1"/>
    <property type="match status" value="10"/>
</dbReference>
<name>A0A6G0J210_LARCR</name>
<dbReference type="FunFam" id="3.30.160.60:FF:000710">
    <property type="entry name" value="Zinc finger protein 768"/>
    <property type="match status" value="1"/>
</dbReference>
<evidence type="ECO:0000313" key="10">
    <source>
        <dbReference type="Proteomes" id="UP000424527"/>
    </source>
</evidence>
<dbReference type="FunFam" id="3.30.160.60:FF:000100">
    <property type="entry name" value="Zinc finger 45-like"/>
    <property type="match status" value="1"/>
</dbReference>
<dbReference type="InterPro" id="IPR036236">
    <property type="entry name" value="Znf_C2H2_sf"/>
</dbReference>
<keyword evidence="3 5" id="KW-0863">Zinc-finger</keyword>
<dbReference type="Pfam" id="PF12874">
    <property type="entry name" value="zf-met"/>
    <property type="match status" value="1"/>
</dbReference>
<feature type="compositionally biased region" description="Acidic residues" evidence="7">
    <location>
        <begin position="285"/>
        <end position="300"/>
    </location>
</feature>
<keyword evidence="1" id="KW-0479">Metal-binding</keyword>
<keyword evidence="6" id="KW-0175">Coiled coil</keyword>
<dbReference type="GO" id="GO:0000977">
    <property type="term" value="F:RNA polymerase II transcription regulatory region sequence-specific DNA binding"/>
    <property type="evidence" value="ECO:0007669"/>
    <property type="project" value="TreeGrafter"/>
</dbReference>
<dbReference type="PANTHER" id="PTHR24409:SF295">
    <property type="entry name" value="AZ2-RELATED"/>
    <property type="match status" value="1"/>
</dbReference>
<evidence type="ECO:0000256" key="1">
    <source>
        <dbReference type="ARBA" id="ARBA00022723"/>
    </source>
</evidence>
<feature type="region of interest" description="Disordered" evidence="7">
    <location>
        <begin position="75"/>
        <end position="139"/>
    </location>
</feature>
<evidence type="ECO:0000256" key="5">
    <source>
        <dbReference type="PROSITE-ProRule" id="PRU00042"/>
    </source>
</evidence>
<feature type="domain" description="C2H2-type" evidence="8">
    <location>
        <begin position="563"/>
        <end position="590"/>
    </location>
</feature>
<dbReference type="AlphaFoldDB" id="A0A6G0J210"/>
<dbReference type="FunFam" id="3.30.160.60:FF:000110">
    <property type="entry name" value="Zinc finger protein-like"/>
    <property type="match status" value="1"/>
</dbReference>
<protein>
    <recommendedName>
        <fullName evidence="8">C2H2-type domain-containing protein</fullName>
    </recommendedName>
</protein>
<sequence length="674" mass="76509">MSTVTVPSVLDPADPVHGDPSKADILRGIVAEKLTTAAREILAAVERTVTGYEAEAAALRRQLIRQRRQLERLLRPHGAPCSIDGDDSPSTDVSGHAEEDEAEDEESAEVLVQSAGPDQDQSDPVHHIQHASGPSEVKDRRRPLDLRVCLLEDTDTLRQDVFKFPIQVLSCPRGLQEPGFLDLLRSTFSQLTEHFEVFTADETRTLTPLKLQTLTPEEIRKSIRSTRRSTLYVRAKRAEELPATSTEQLHPPQRNNKDADGLHTSSDSNKDDHLSSNSTWQQQIETDEEQQGTSDEDDDWKPDRDDEVPRESEAERDPSKVKRRRRLSSPKAAACNRDAHPSCKVCHALRGSTNMLVKHAWSHVDDPERLCGVCGERSESSEELRSHLQGHQKTHICNVCGKSFLSATGLRRHDVTHTGNRPYRCEVCQKTFTCRSHLKAHQWEHAEDRPHKCDVCAQSFGFKQQLRNHSRIHTGEKPYRCDVCAKTFGDLRSLSQHKLRHVGEKRYACPVCGKRFLTPGKVKEHEKIHTDRDRTFLCDVCCKTFHTQGQLKTHLRTHSGDKITCGQCGKALSSEGALRRHVMIHTGERPYECSECGRSFNTWSILQNHLKTHSDLRPFVCSVCGKAYARKEYLSVHMRVHSGQRPYHCPLCDKDFTQSHCLKTHMKTHQRLED</sequence>
<dbReference type="GO" id="GO:0005634">
    <property type="term" value="C:nucleus"/>
    <property type="evidence" value="ECO:0007669"/>
    <property type="project" value="TreeGrafter"/>
</dbReference>
<dbReference type="Pfam" id="PF13912">
    <property type="entry name" value="zf-C2H2_6"/>
    <property type="match status" value="3"/>
</dbReference>
<dbReference type="FunFam" id="3.30.160.60:FF:000624">
    <property type="entry name" value="zinc finger protein 697"/>
    <property type="match status" value="1"/>
</dbReference>
<feature type="domain" description="C2H2-type" evidence="8">
    <location>
        <begin position="591"/>
        <end position="618"/>
    </location>
</feature>
<evidence type="ECO:0000256" key="4">
    <source>
        <dbReference type="ARBA" id="ARBA00022833"/>
    </source>
</evidence>
<evidence type="ECO:0000256" key="6">
    <source>
        <dbReference type="SAM" id="Coils"/>
    </source>
</evidence>
<evidence type="ECO:0000256" key="2">
    <source>
        <dbReference type="ARBA" id="ARBA00022737"/>
    </source>
</evidence>
<feature type="domain" description="C2H2-type" evidence="8">
    <location>
        <begin position="507"/>
        <end position="534"/>
    </location>
</feature>
<feature type="domain" description="C2H2-type" evidence="8">
    <location>
        <begin position="536"/>
        <end position="563"/>
    </location>
</feature>
<keyword evidence="4" id="KW-0862">Zinc</keyword>
<dbReference type="GO" id="GO:0000981">
    <property type="term" value="F:DNA-binding transcription factor activity, RNA polymerase II-specific"/>
    <property type="evidence" value="ECO:0007669"/>
    <property type="project" value="TreeGrafter"/>
</dbReference>
<feature type="compositionally biased region" description="Basic and acidic residues" evidence="7">
    <location>
        <begin position="301"/>
        <end position="320"/>
    </location>
</feature>
<dbReference type="PROSITE" id="PS50157">
    <property type="entry name" value="ZINC_FINGER_C2H2_2"/>
    <property type="match status" value="10"/>
</dbReference>
<dbReference type="Pfam" id="PF00096">
    <property type="entry name" value="zf-C2H2"/>
    <property type="match status" value="4"/>
</dbReference>
<feature type="region of interest" description="Disordered" evidence="7">
    <location>
        <begin position="1"/>
        <end position="20"/>
    </location>
</feature>
<dbReference type="GO" id="GO:0008270">
    <property type="term" value="F:zinc ion binding"/>
    <property type="evidence" value="ECO:0007669"/>
    <property type="project" value="UniProtKB-KW"/>
</dbReference>
<gene>
    <name evidence="9" type="ORF">D5F01_LYC04431</name>
</gene>
<accession>A0A6G0J210</accession>
<evidence type="ECO:0000259" key="8">
    <source>
        <dbReference type="PROSITE" id="PS50157"/>
    </source>
</evidence>
<dbReference type="SUPFAM" id="SSF57667">
    <property type="entry name" value="beta-beta-alpha zinc fingers"/>
    <property type="match status" value="6"/>
</dbReference>
<keyword evidence="2" id="KW-0677">Repeat</keyword>
<evidence type="ECO:0000256" key="7">
    <source>
        <dbReference type="SAM" id="MobiDB-lite"/>
    </source>
</evidence>
<feature type="domain" description="C2H2-type" evidence="8">
    <location>
        <begin position="479"/>
        <end position="506"/>
    </location>
</feature>
<feature type="region of interest" description="Disordered" evidence="7">
    <location>
        <begin position="237"/>
        <end position="336"/>
    </location>
</feature>
<comment type="caution">
    <text evidence="9">The sequence shown here is derived from an EMBL/GenBank/DDBJ whole genome shotgun (WGS) entry which is preliminary data.</text>
</comment>
<proteinExistence type="predicted"/>
<dbReference type="InterPro" id="IPR013087">
    <property type="entry name" value="Znf_C2H2_type"/>
</dbReference>
<dbReference type="SMART" id="SM00355">
    <property type="entry name" value="ZnF_C2H2"/>
    <property type="match status" value="11"/>
</dbReference>
<feature type="compositionally biased region" description="Acidic residues" evidence="7">
    <location>
        <begin position="98"/>
        <end position="108"/>
    </location>
</feature>